<reference evidence="3 4" key="1">
    <citation type="journal article" date="2020" name="Mol. Plant">
        <title>The Chromosome-Based Rubber Tree Genome Provides New Insights into Spurge Genome Evolution and Rubber Biosynthesis.</title>
        <authorList>
            <person name="Liu J."/>
            <person name="Shi C."/>
            <person name="Shi C.C."/>
            <person name="Li W."/>
            <person name="Zhang Q.J."/>
            <person name="Zhang Y."/>
            <person name="Li K."/>
            <person name="Lu H.F."/>
            <person name="Shi C."/>
            <person name="Zhu S.T."/>
            <person name="Xiao Z.Y."/>
            <person name="Nan H."/>
            <person name="Yue Y."/>
            <person name="Zhu X.G."/>
            <person name="Wu Y."/>
            <person name="Hong X.N."/>
            <person name="Fan G.Y."/>
            <person name="Tong Y."/>
            <person name="Zhang D."/>
            <person name="Mao C.L."/>
            <person name="Liu Y.L."/>
            <person name="Hao S.J."/>
            <person name="Liu W.Q."/>
            <person name="Lv M.Q."/>
            <person name="Zhang H.B."/>
            <person name="Liu Y."/>
            <person name="Hu-Tang G.R."/>
            <person name="Wang J.P."/>
            <person name="Wang J.H."/>
            <person name="Sun Y.H."/>
            <person name="Ni S.B."/>
            <person name="Chen W.B."/>
            <person name="Zhang X.C."/>
            <person name="Jiao Y.N."/>
            <person name="Eichler E.E."/>
            <person name="Li G.H."/>
            <person name="Liu X."/>
            <person name="Gao L.Z."/>
        </authorList>
    </citation>
    <scope>NUCLEOTIDE SEQUENCE [LARGE SCALE GENOMIC DNA]</scope>
    <source>
        <strain evidence="4">cv. GT1</strain>
        <tissue evidence="3">Leaf</tissue>
    </source>
</reference>
<keyword evidence="4" id="KW-1185">Reference proteome</keyword>
<name>A0A6A6KFW9_HEVBR</name>
<evidence type="ECO:0000256" key="1">
    <source>
        <dbReference type="SAM" id="MobiDB-lite"/>
    </source>
</evidence>
<feature type="domain" description="C2 NT-type" evidence="2">
    <location>
        <begin position="95"/>
        <end position="243"/>
    </location>
</feature>
<sequence length="396" mass="44541">MMLSKIGSTNGDGDGNSNNVQLLRDIEAISKALYLQKTPQKALISPSSVRSKSVEKPRLSESKSSLHPRTVDTRVTYENKKLSSVWNWKNPLKALAHIGRQKFNICFFLHVHSIEGLPPSFDDMNLSVHWKRKDEVLQTRPSRVLKGVAEFDETLMHKCCVYGSRSGPHQSAKYEVKLFLIYVSVIGALGVDMGKQWVDLTRLLPLTLEELEGEKSTGKWTTSFKLAGKTKGATLNVSLDVGQTNNNGMLRRVGSVPSDLNHSSYLSSQSVDVKICDEVSPNLGLELSKSINSLYKKLNEVKLHSSEDIHTIPVHAQPLKLKSGLEFEFDKDISRNDYDSIEFTIIEKGIEMPRKEDLESEEFDVQLVDGPRIETINVDEIIKDDDIELDRKISFI</sequence>
<evidence type="ECO:0000259" key="2">
    <source>
        <dbReference type="PROSITE" id="PS51840"/>
    </source>
</evidence>
<dbReference type="InterPro" id="IPR019448">
    <property type="entry name" value="NT-C2"/>
</dbReference>
<feature type="compositionally biased region" description="Basic and acidic residues" evidence="1">
    <location>
        <begin position="52"/>
        <end position="61"/>
    </location>
</feature>
<dbReference type="EMBL" id="JAAGAX010000017">
    <property type="protein sequence ID" value="KAF2287056.1"/>
    <property type="molecule type" value="Genomic_DNA"/>
</dbReference>
<dbReference type="PROSITE" id="PS51840">
    <property type="entry name" value="C2_NT"/>
    <property type="match status" value="1"/>
</dbReference>
<dbReference type="Proteomes" id="UP000467840">
    <property type="component" value="Chromosome 3"/>
</dbReference>
<accession>A0A6A6KFW9</accession>
<proteinExistence type="predicted"/>
<dbReference type="InterPro" id="IPR039614">
    <property type="entry name" value="PMI1-like"/>
</dbReference>
<gene>
    <name evidence="3" type="ORF">GH714_037255</name>
</gene>
<evidence type="ECO:0000313" key="3">
    <source>
        <dbReference type="EMBL" id="KAF2287056.1"/>
    </source>
</evidence>
<feature type="region of interest" description="Disordered" evidence="1">
    <location>
        <begin position="45"/>
        <end position="67"/>
    </location>
</feature>
<dbReference type="AlphaFoldDB" id="A0A6A6KFW9"/>
<comment type="caution">
    <text evidence="3">The sequence shown here is derived from an EMBL/GenBank/DDBJ whole genome shotgun (WGS) entry which is preliminary data.</text>
</comment>
<organism evidence="3 4">
    <name type="scientific">Hevea brasiliensis</name>
    <name type="common">Para rubber tree</name>
    <name type="synonym">Siphonia brasiliensis</name>
    <dbReference type="NCBI Taxonomy" id="3981"/>
    <lineage>
        <taxon>Eukaryota</taxon>
        <taxon>Viridiplantae</taxon>
        <taxon>Streptophyta</taxon>
        <taxon>Embryophyta</taxon>
        <taxon>Tracheophyta</taxon>
        <taxon>Spermatophyta</taxon>
        <taxon>Magnoliopsida</taxon>
        <taxon>eudicotyledons</taxon>
        <taxon>Gunneridae</taxon>
        <taxon>Pentapetalae</taxon>
        <taxon>rosids</taxon>
        <taxon>fabids</taxon>
        <taxon>Malpighiales</taxon>
        <taxon>Euphorbiaceae</taxon>
        <taxon>Crotonoideae</taxon>
        <taxon>Micrandreae</taxon>
        <taxon>Hevea</taxon>
    </lineage>
</organism>
<protein>
    <recommendedName>
        <fullName evidence="2">C2 NT-type domain-containing protein</fullName>
    </recommendedName>
</protein>
<dbReference type="PANTHER" id="PTHR33414">
    <property type="entry name" value="PROTEIN PLASTID MOVEMENT IMPAIRED 1-RELATED 1"/>
    <property type="match status" value="1"/>
</dbReference>
<dbReference type="Pfam" id="PF10358">
    <property type="entry name" value="NT-C2"/>
    <property type="match status" value="1"/>
</dbReference>
<evidence type="ECO:0000313" key="4">
    <source>
        <dbReference type="Proteomes" id="UP000467840"/>
    </source>
</evidence>
<dbReference type="PANTHER" id="PTHR33414:SF10">
    <property type="entry name" value="PROTEIN PLASTID MOVEMENT IMPAIRED 1-RELATED 2"/>
    <property type="match status" value="1"/>
</dbReference>